<evidence type="ECO:0000256" key="4">
    <source>
        <dbReference type="ARBA" id="ARBA00022801"/>
    </source>
</evidence>
<dbReference type="OrthoDB" id="6079689at2759"/>
<dbReference type="KEGG" id="blac:94347382"/>
<keyword evidence="2" id="KW-0540">Nuclease</keyword>
<dbReference type="Gene3D" id="3.20.20.140">
    <property type="entry name" value="Metal-dependent hydrolases"/>
    <property type="match status" value="1"/>
</dbReference>
<evidence type="ECO:0000313" key="7">
    <source>
        <dbReference type="EMBL" id="TDH65816.1"/>
    </source>
</evidence>
<dbReference type="Pfam" id="PF01026">
    <property type="entry name" value="TatD_DNase"/>
    <property type="match status" value="1"/>
</dbReference>
<comment type="similarity">
    <text evidence="1">Belongs to the metallo-dependent hydrolases superfamily. TatD-type hydrolase family.</text>
</comment>
<dbReference type="AlphaFoldDB" id="A0A976FFI3"/>
<protein>
    <recommendedName>
        <fullName evidence="9">TatD related DNase</fullName>
    </recommendedName>
</protein>
<dbReference type="PANTHER" id="PTHR10060:SF15">
    <property type="entry name" value="DEOXYRIBONUCLEASE TATDN1"/>
    <property type="match status" value="1"/>
</dbReference>
<evidence type="ECO:0008006" key="9">
    <source>
        <dbReference type="Google" id="ProtNLM"/>
    </source>
</evidence>
<keyword evidence="3 5" id="KW-0479">Metal-binding</keyword>
<dbReference type="EMBL" id="SHOA02000001">
    <property type="protein sequence ID" value="TDH65816.1"/>
    <property type="molecule type" value="Genomic_DNA"/>
</dbReference>
<accession>A0A976FFI3</accession>
<dbReference type="PIRSF" id="PIRSF005902">
    <property type="entry name" value="DNase_TatD"/>
    <property type="match status" value="1"/>
</dbReference>
<dbReference type="InterPro" id="IPR032466">
    <property type="entry name" value="Metal_Hydrolase"/>
</dbReference>
<evidence type="ECO:0000256" key="3">
    <source>
        <dbReference type="ARBA" id="ARBA00022723"/>
    </source>
</evidence>
<dbReference type="Proteomes" id="UP000294530">
    <property type="component" value="Unassembled WGS sequence"/>
</dbReference>
<feature type="compositionally biased region" description="Low complexity" evidence="6">
    <location>
        <begin position="1"/>
        <end position="15"/>
    </location>
</feature>
<evidence type="ECO:0000256" key="5">
    <source>
        <dbReference type="PIRSR" id="PIRSR005902-1"/>
    </source>
</evidence>
<dbReference type="SUPFAM" id="SSF51556">
    <property type="entry name" value="Metallo-dependent hydrolases"/>
    <property type="match status" value="1"/>
</dbReference>
<gene>
    <name evidence="7" type="ORF">CCR75_003617</name>
</gene>
<feature type="region of interest" description="Disordered" evidence="6">
    <location>
        <begin position="1"/>
        <end position="34"/>
    </location>
</feature>
<dbReference type="GO" id="GO:0046872">
    <property type="term" value="F:metal ion binding"/>
    <property type="evidence" value="ECO:0007669"/>
    <property type="project" value="UniProtKB-KW"/>
</dbReference>
<dbReference type="RefSeq" id="XP_067815315.1">
    <property type="nucleotide sequence ID" value="XM_067961711.1"/>
</dbReference>
<reference evidence="7 8" key="1">
    <citation type="journal article" date="2021" name="Genome Biol.">
        <title>AFLAP: assembly-free linkage analysis pipeline using k-mers from genome sequencing data.</title>
        <authorList>
            <person name="Fletcher K."/>
            <person name="Zhang L."/>
            <person name="Gil J."/>
            <person name="Han R."/>
            <person name="Cavanaugh K."/>
            <person name="Michelmore R."/>
        </authorList>
    </citation>
    <scope>NUCLEOTIDE SEQUENCE [LARGE SCALE GENOMIC DNA]</scope>
    <source>
        <strain evidence="7 8">SF5</strain>
    </source>
</reference>
<evidence type="ECO:0000256" key="6">
    <source>
        <dbReference type="SAM" id="MobiDB-lite"/>
    </source>
</evidence>
<evidence type="ECO:0000256" key="1">
    <source>
        <dbReference type="ARBA" id="ARBA00009275"/>
    </source>
</evidence>
<evidence type="ECO:0000256" key="2">
    <source>
        <dbReference type="ARBA" id="ARBA00022722"/>
    </source>
</evidence>
<keyword evidence="4" id="KW-0378">Hydrolase</keyword>
<dbReference type="GO" id="GO:0005829">
    <property type="term" value="C:cytosol"/>
    <property type="evidence" value="ECO:0007669"/>
    <property type="project" value="TreeGrafter"/>
</dbReference>
<dbReference type="PANTHER" id="PTHR10060">
    <property type="entry name" value="TATD FAMILY DEOXYRIBONUCLEASE"/>
    <property type="match status" value="1"/>
</dbReference>
<dbReference type="InterPro" id="IPR001130">
    <property type="entry name" value="TatD-like"/>
</dbReference>
<dbReference type="GeneID" id="94347382"/>
<sequence length="262" mass="29604">MHSTASSSSSMKSLSIKPQQTLPSHHPFKESARKNIEMKSIQDPSLELFDIDCNLTHDDLRDNVIALIEQSVAVGVKEMLVPGSNIEDSQRCIELCRQHPTQLFPTAGVHPYFARTTPSEVELSALKRLVEIDDVRAVGECGLDYSPGFPERILQMKWFAEQLMMACAIKKPLFLHQRLAHQDFTSLIDRTIEESNGYFPPAVVHCFTGNEEELKAYIARGDDWYIGITGYICKKEGAALKGMVKHRQTRLTWGFPNVDRLN</sequence>
<feature type="binding site" evidence="5">
    <location>
        <position position="140"/>
    </location>
    <ligand>
        <name>a divalent metal cation</name>
        <dbReference type="ChEBI" id="CHEBI:60240"/>
        <label>1</label>
    </ligand>
</feature>
<evidence type="ECO:0000313" key="8">
    <source>
        <dbReference type="Proteomes" id="UP000294530"/>
    </source>
</evidence>
<keyword evidence="8" id="KW-1185">Reference proteome</keyword>
<feature type="binding site" evidence="5">
    <location>
        <position position="205"/>
    </location>
    <ligand>
        <name>a divalent metal cation</name>
        <dbReference type="ChEBI" id="CHEBI:60240"/>
        <label>2</label>
    </ligand>
</feature>
<dbReference type="CDD" id="cd01310">
    <property type="entry name" value="TatD_DNAse"/>
    <property type="match status" value="1"/>
</dbReference>
<comment type="caution">
    <text evidence="7">The sequence shown here is derived from an EMBL/GenBank/DDBJ whole genome shotgun (WGS) entry which is preliminary data.</text>
</comment>
<dbReference type="GO" id="GO:0008310">
    <property type="term" value="F:single-stranded DNA 3'-5' DNA exonuclease activity"/>
    <property type="evidence" value="ECO:0007669"/>
    <property type="project" value="TreeGrafter"/>
</dbReference>
<name>A0A976FFI3_BRELC</name>
<feature type="binding site" evidence="5">
    <location>
        <position position="176"/>
    </location>
    <ligand>
        <name>a divalent metal cation</name>
        <dbReference type="ChEBI" id="CHEBI:60240"/>
        <label>2</label>
    </ligand>
</feature>
<dbReference type="InterPro" id="IPR050891">
    <property type="entry name" value="TatD-type_Hydrolase"/>
</dbReference>
<proteinExistence type="inferred from homology"/>
<organism evidence="7 8">
    <name type="scientific">Bremia lactucae</name>
    <name type="common">Lettuce downy mildew</name>
    <dbReference type="NCBI Taxonomy" id="4779"/>
    <lineage>
        <taxon>Eukaryota</taxon>
        <taxon>Sar</taxon>
        <taxon>Stramenopiles</taxon>
        <taxon>Oomycota</taxon>
        <taxon>Peronosporomycetes</taxon>
        <taxon>Peronosporales</taxon>
        <taxon>Peronosporaceae</taxon>
        <taxon>Bremia</taxon>
    </lineage>
</organism>